<dbReference type="AlphaFoldDB" id="A0A512DLV6"/>
<dbReference type="InterPro" id="IPR001509">
    <property type="entry name" value="Epimerase_deHydtase"/>
</dbReference>
<dbReference type="PRINTS" id="PR01713">
    <property type="entry name" value="NUCEPIMERASE"/>
</dbReference>
<dbReference type="Gene3D" id="3.90.25.10">
    <property type="entry name" value="UDP-galactose 4-epimerase, domain 1"/>
    <property type="match status" value="1"/>
</dbReference>
<dbReference type="Pfam" id="PF01370">
    <property type="entry name" value="Epimerase"/>
    <property type="match status" value="1"/>
</dbReference>
<sequence length="314" mass="33247">MAFWLVTGGCGFIGSHLTDTLLARGDKVRVLDDLSTGRRSNLPEEVEVVVGDVADAETVARAMSGVDGCFHLAAVASVQRGNEDWLGTHRVNLTGTIAVFDAARTCNQQGPVPVVYASSAAVYGDNPNMPLDESAATAPLSAYGADKLGCELHGRVAWQVHKVPSTGFRFFNVYGPRQDPKSPYSGVIAIFADKVAEKREITVNGDGGQVRDFVYVADVVRHLVAAMDGKAEGSRIFNVCTGRPTTVLELARIISELGGVKPRIAHGPARIGDIRTSLGNPAKAAQAFGFTAETPVAEGLRETLTAITRDLAAE</sequence>
<organism evidence="2 3">
    <name type="scientific">Skermanella aerolata</name>
    <dbReference type="NCBI Taxonomy" id="393310"/>
    <lineage>
        <taxon>Bacteria</taxon>
        <taxon>Pseudomonadati</taxon>
        <taxon>Pseudomonadota</taxon>
        <taxon>Alphaproteobacteria</taxon>
        <taxon>Rhodospirillales</taxon>
        <taxon>Azospirillaceae</taxon>
        <taxon>Skermanella</taxon>
    </lineage>
</organism>
<evidence type="ECO:0000313" key="2">
    <source>
        <dbReference type="EMBL" id="GEO37453.1"/>
    </source>
</evidence>
<dbReference type="EMBL" id="BJYZ01000006">
    <property type="protein sequence ID" value="GEO37453.1"/>
    <property type="molecule type" value="Genomic_DNA"/>
</dbReference>
<evidence type="ECO:0000313" key="3">
    <source>
        <dbReference type="Proteomes" id="UP000321523"/>
    </source>
</evidence>
<dbReference type="Gene3D" id="3.40.50.720">
    <property type="entry name" value="NAD(P)-binding Rossmann-like Domain"/>
    <property type="match status" value="1"/>
</dbReference>
<protein>
    <submittedName>
        <fullName evidence="2">Epimerase</fullName>
    </submittedName>
</protein>
<dbReference type="RefSeq" id="WP_044427177.1">
    <property type="nucleotide sequence ID" value="NZ_BJYZ01000006.1"/>
</dbReference>
<proteinExistence type="predicted"/>
<reference evidence="2 3" key="1">
    <citation type="submission" date="2019-07" db="EMBL/GenBank/DDBJ databases">
        <title>Whole genome shotgun sequence of Skermanella aerolata NBRC 106429.</title>
        <authorList>
            <person name="Hosoyama A."/>
            <person name="Uohara A."/>
            <person name="Ohji S."/>
            <person name="Ichikawa N."/>
        </authorList>
    </citation>
    <scope>NUCLEOTIDE SEQUENCE [LARGE SCALE GENOMIC DNA]</scope>
    <source>
        <strain evidence="2 3">NBRC 106429</strain>
    </source>
</reference>
<dbReference type="SUPFAM" id="SSF51735">
    <property type="entry name" value="NAD(P)-binding Rossmann-fold domains"/>
    <property type="match status" value="1"/>
</dbReference>
<dbReference type="Proteomes" id="UP000321523">
    <property type="component" value="Unassembled WGS sequence"/>
</dbReference>
<feature type="domain" description="NAD-dependent epimerase/dehydratase" evidence="1">
    <location>
        <begin position="4"/>
        <end position="240"/>
    </location>
</feature>
<dbReference type="InterPro" id="IPR036291">
    <property type="entry name" value="NAD(P)-bd_dom_sf"/>
</dbReference>
<dbReference type="InterPro" id="IPR050177">
    <property type="entry name" value="Lipid_A_modif_metabolic_enz"/>
</dbReference>
<accession>A0A512DLV6</accession>
<name>A0A512DLV6_9PROT</name>
<evidence type="ECO:0000259" key="1">
    <source>
        <dbReference type="Pfam" id="PF01370"/>
    </source>
</evidence>
<dbReference type="PANTHER" id="PTHR43245">
    <property type="entry name" value="BIFUNCTIONAL POLYMYXIN RESISTANCE PROTEIN ARNA"/>
    <property type="match status" value="1"/>
</dbReference>
<dbReference type="OrthoDB" id="9801785at2"/>
<gene>
    <name evidence="2" type="ORF">SAE02_16010</name>
</gene>
<comment type="caution">
    <text evidence="2">The sequence shown here is derived from an EMBL/GenBank/DDBJ whole genome shotgun (WGS) entry which is preliminary data.</text>
</comment>
<keyword evidence="3" id="KW-1185">Reference proteome</keyword>
<dbReference type="PANTHER" id="PTHR43245:SF13">
    <property type="entry name" value="UDP-D-APIOSE_UDP-D-XYLOSE SYNTHASE 2"/>
    <property type="match status" value="1"/>
</dbReference>